<reference evidence="7" key="1">
    <citation type="journal article" date="2019" name="Int. J. Syst. Evol. Microbiol.">
        <title>The Global Catalogue of Microorganisms (GCM) 10K type strain sequencing project: providing services to taxonomists for standard genome sequencing and annotation.</title>
        <authorList>
            <consortium name="The Broad Institute Genomics Platform"/>
            <consortium name="The Broad Institute Genome Sequencing Center for Infectious Disease"/>
            <person name="Wu L."/>
            <person name="Ma J."/>
        </authorList>
    </citation>
    <scope>NUCLEOTIDE SEQUENCE [LARGE SCALE GENOMIC DNA]</scope>
    <source>
        <strain evidence="7">KCTC 23299</strain>
    </source>
</reference>
<evidence type="ECO:0000256" key="2">
    <source>
        <dbReference type="SAM" id="Coils"/>
    </source>
</evidence>
<dbReference type="InterPro" id="IPR006143">
    <property type="entry name" value="RND_pump_MFP"/>
</dbReference>
<feature type="domain" description="CusB-like beta-barrel" evidence="4">
    <location>
        <begin position="252"/>
        <end position="322"/>
    </location>
</feature>
<evidence type="ECO:0000256" key="1">
    <source>
        <dbReference type="ARBA" id="ARBA00009477"/>
    </source>
</evidence>
<dbReference type="Gene3D" id="2.40.30.170">
    <property type="match status" value="1"/>
</dbReference>
<feature type="coiled-coil region" evidence="2">
    <location>
        <begin position="133"/>
        <end position="205"/>
    </location>
</feature>
<evidence type="ECO:0000313" key="6">
    <source>
        <dbReference type="EMBL" id="MFD2918082.1"/>
    </source>
</evidence>
<dbReference type="InterPro" id="IPR058648">
    <property type="entry name" value="HH_CzcB-like"/>
</dbReference>
<feature type="coiled-coil region" evidence="2">
    <location>
        <begin position="31"/>
        <end position="58"/>
    </location>
</feature>
<protein>
    <submittedName>
        <fullName evidence="6">Efflux RND transporter periplasmic adaptor subunit</fullName>
    </submittedName>
</protein>
<evidence type="ECO:0000313" key="7">
    <source>
        <dbReference type="Proteomes" id="UP001597511"/>
    </source>
</evidence>
<comment type="caution">
    <text evidence="6">The sequence shown here is derived from an EMBL/GenBank/DDBJ whole genome shotgun (WGS) entry which is preliminary data.</text>
</comment>
<feature type="domain" description="Multidrug resistance protein MdtA-like C-terminal permuted SH3" evidence="5">
    <location>
        <begin position="330"/>
        <end position="392"/>
    </location>
</feature>
<sequence>MKNILTLTMALVTVLVFVACGGGKKEGKSALGDKKVELEKLKKEQSALNDKIGKLEDEIAKLDPTAANANAKLVSVSTIGTDSFSHFVDLQGKVDAVNVAMVAPRGQGGVVRAVNVKQGQAVSKGQLILRLDNALASQQLAAAETQIAGIEAQVKLAQSVYERQQNLWKNNIGTEVQVLQAKTNAENAAAQLSAAKANVQLAREAAGQANVYAEMSGVVDVVNVKVGEFFSPQSAAMPQTGIRIVNTGDLKVAVQVPENYITNVKEGAAIRVTFPELDNKVVTTKISVVSKLVDPVSRTFFIEARLPQDKALKANQIAKVQILDYTNNAAITIPLNTLQTDDKGKFVLVAANENGKLIARKKEIQIGKLYGDQIEVKAGLAQGDQIITDGFQNVYDGQAITLSK</sequence>
<dbReference type="InterPro" id="IPR058792">
    <property type="entry name" value="Beta-barrel_RND_2"/>
</dbReference>
<gene>
    <name evidence="6" type="ORF">ACFS6H_00090</name>
</gene>
<dbReference type="Gene3D" id="1.10.287.470">
    <property type="entry name" value="Helix hairpin bin"/>
    <property type="match status" value="1"/>
</dbReference>
<dbReference type="InterPro" id="IPR058627">
    <property type="entry name" value="MdtA-like_C"/>
</dbReference>
<dbReference type="NCBIfam" id="TIGR01730">
    <property type="entry name" value="RND_mfp"/>
    <property type="match status" value="1"/>
</dbReference>
<dbReference type="Pfam" id="PF25954">
    <property type="entry name" value="Beta-barrel_RND_2"/>
    <property type="match status" value="1"/>
</dbReference>
<keyword evidence="2" id="KW-0175">Coiled coil</keyword>
<accession>A0ABW5ZYQ4</accession>
<dbReference type="Pfam" id="PF25967">
    <property type="entry name" value="RND-MFP_C"/>
    <property type="match status" value="1"/>
</dbReference>
<evidence type="ECO:0000259" key="3">
    <source>
        <dbReference type="Pfam" id="PF25893"/>
    </source>
</evidence>
<dbReference type="PROSITE" id="PS51257">
    <property type="entry name" value="PROKAR_LIPOPROTEIN"/>
    <property type="match status" value="1"/>
</dbReference>
<dbReference type="Gene3D" id="2.40.50.100">
    <property type="match status" value="1"/>
</dbReference>
<dbReference type="SUPFAM" id="SSF111369">
    <property type="entry name" value="HlyD-like secretion proteins"/>
    <property type="match status" value="1"/>
</dbReference>
<evidence type="ECO:0000259" key="5">
    <source>
        <dbReference type="Pfam" id="PF25967"/>
    </source>
</evidence>
<name>A0ABW5ZYQ4_9BACT</name>
<dbReference type="EMBL" id="JBHUOZ010000001">
    <property type="protein sequence ID" value="MFD2918082.1"/>
    <property type="molecule type" value="Genomic_DNA"/>
</dbReference>
<comment type="similarity">
    <text evidence="1">Belongs to the membrane fusion protein (MFP) (TC 8.A.1) family.</text>
</comment>
<organism evidence="6 7">
    <name type="scientific">Terrimonas rubra</name>
    <dbReference type="NCBI Taxonomy" id="1035890"/>
    <lineage>
        <taxon>Bacteria</taxon>
        <taxon>Pseudomonadati</taxon>
        <taxon>Bacteroidota</taxon>
        <taxon>Chitinophagia</taxon>
        <taxon>Chitinophagales</taxon>
        <taxon>Chitinophagaceae</taxon>
        <taxon>Terrimonas</taxon>
    </lineage>
</organism>
<dbReference type="Gene3D" id="2.40.420.20">
    <property type="match status" value="1"/>
</dbReference>
<dbReference type="PANTHER" id="PTHR30469:SF15">
    <property type="entry name" value="HLYD FAMILY OF SECRETION PROTEINS"/>
    <property type="match status" value="1"/>
</dbReference>
<dbReference type="Pfam" id="PF25893">
    <property type="entry name" value="HH_CzcB"/>
    <property type="match status" value="1"/>
</dbReference>
<feature type="domain" description="CzcB-like alpha-helical hairpin" evidence="3">
    <location>
        <begin position="151"/>
        <end position="198"/>
    </location>
</feature>
<dbReference type="PANTHER" id="PTHR30469">
    <property type="entry name" value="MULTIDRUG RESISTANCE PROTEIN MDTA"/>
    <property type="match status" value="1"/>
</dbReference>
<proteinExistence type="inferred from homology"/>
<evidence type="ECO:0000259" key="4">
    <source>
        <dbReference type="Pfam" id="PF25954"/>
    </source>
</evidence>
<dbReference type="Proteomes" id="UP001597511">
    <property type="component" value="Unassembled WGS sequence"/>
</dbReference>
<keyword evidence="7" id="KW-1185">Reference proteome</keyword>
<dbReference type="RefSeq" id="WP_386093562.1">
    <property type="nucleotide sequence ID" value="NZ_JBHUOZ010000001.1"/>
</dbReference>